<dbReference type="GO" id="GO:0030246">
    <property type="term" value="F:carbohydrate binding"/>
    <property type="evidence" value="ECO:0007669"/>
    <property type="project" value="TreeGrafter"/>
</dbReference>
<dbReference type="GO" id="GO:0030288">
    <property type="term" value="C:outer membrane-bounded periplasmic space"/>
    <property type="evidence" value="ECO:0007669"/>
    <property type="project" value="TreeGrafter"/>
</dbReference>
<dbReference type="Pfam" id="PF13407">
    <property type="entry name" value="Peripla_BP_4"/>
    <property type="match status" value="1"/>
</dbReference>
<comment type="subcellular location">
    <subcellularLocation>
        <location evidence="1">Cell envelope</location>
    </subcellularLocation>
</comment>
<evidence type="ECO:0000256" key="2">
    <source>
        <dbReference type="ARBA" id="ARBA00022729"/>
    </source>
</evidence>
<evidence type="ECO:0000256" key="4">
    <source>
        <dbReference type="SAM" id="SignalP"/>
    </source>
</evidence>
<sequence>MRKPTVIFATLGVASAMALTGCGSSSSDDGSSSGSSQKITAACKLDSPPKSGASPAPTAASTEKVSGKVGVILPDTTSSTRYTTYDQPLLQKALSAAGITPDIQNAQGDKNKFASIAQSQIGGGAKVLIIDSIDAASGAGVEKQADSAGVKVIDYDRINLGGTAGYYVSFDNEDVGKLQAQTLVDCLDKQNVKKPTIIMMDGGTDVDNNAVLFKKGAHEVLDPLVKAGKLKIEQEAVVKGWKVENAAPTFTQALTASGGKVDGVLAANDDIANAVIGVLKNQGLDGHVVVTGQDSGVEGIQNIITGKQSMTIFKNVKDEANAAATLAIALIGGKDPSSAGLTLTKFDDPQDASHNVQALLLPSQVITQANVQDVIDSGALTKDEVCKGITSDCSKLGIK</sequence>
<dbReference type="PROSITE" id="PS51257">
    <property type="entry name" value="PROKAR_LIPOPROTEIN"/>
    <property type="match status" value="1"/>
</dbReference>
<keyword evidence="7" id="KW-1185">Reference proteome</keyword>
<dbReference type="OrthoDB" id="9773673at2"/>
<feature type="compositionally biased region" description="Low complexity" evidence="3">
    <location>
        <begin position="48"/>
        <end position="61"/>
    </location>
</feature>
<feature type="region of interest" description="Disordered" evidence="3">
    <location>
        <begin position="22"/>
        <end position="64"/>
    </location>
</feature>
<dbReference type="AlphaFoldDB" id="A0A3L8P2X5"/>
<evidence type="ECO:0000259" key="5">
    <source>
        <dbReference type="Pfam" id="PF13407"/>
    </source>
</evidence>
<dbReference type="Gene3D" id="3.40.50.2300">
    <property type="match status" value="2"/>
</dbReference>
<dbReference type="EMBL" id="RDBE01000007">
    <property type="protein sequence ID" value="RLV49322.1"/>
    <property type="molecule type" value="Genomic_DNA"/>
</dbReference>
<feature type="compositionally biased region" description="Low complexity" evidence="3">
    <location>
        <begin position="23"/>
        <end position="36"/>
    </location>
</feature>
<dbReference type="PANTHER" id="PTHR30036:SF1">
    <property type="entry name" value="D-XYLOSE-BINDING PERIPLASMIC PROTEIN"/>
    <property type="match status" value="1"/>
</dbReference>
<reference evidence="6 7" key="1">
    <citation type="submission" date="2018-10" db="EMBL/GenBank/DDBJ databases">
        <title>Marmoricola sp. 4Q3S-7 whole genome shotgun sequence.</title>
        <authorList>
            <person name="Li F."/>
        </authorList>
    </citation>
    <scope>NUCLEOTIDE SEQUENCE [LARGE SCALE GENOMIC DNA]</scope>
    <source>
        <strain evidence="6 7">4Q3S-7</strain>
    </source>
</reference>
<dbReference type="RefSeq" id="WP_121806424.1">
    <property type="nucleotide sequence ID" value="NZ_RDBE01000007.1"/>
</dbReference>
<dbReference type="Proteomes" id="UP000281708">
    <property type="component" value="Unassembled WGS sequence"/>
</dbReference>
<evidence type="ECO:0000313" key="7">
    <source>
        <dbReference type="Proteomes" id="UP000281708"/>
    </source>
</evidence>
<dbReference type="SUPFAM" id="SSF53822">
    <property type="entry name" value="Periplasmic binding protein-like I"/>
    <property type="match status" value="1"/>
</dbReference>
<dbReference type="InterPro" id="IPR025997">
    <property type="entry name" value="SBP_2_dom"/>
</dbReference>
<dbReference type="InterPro" id="IPR028082">
    <property type="entry name" value="Peripla_BP_I"/>
</dbReference>
<protein>
    <submittedName>
        <fullName evidence="6">Sugar ABC transporter substrate-binding protein</fullName>
    </submittedName>
</protein>
<feature type="chain" id="PRO_5039017935" evidence="4">
    <location>
        <begin position="19"/>
        <end position="399"/>
    </location>
</feature>
<proteinExistence type="predicted"/>
<accession>A0A3L8P2X5</accession>
<feature type="domain" description="Periplasmic binding protein" evidence="5">
    <location>
        <begin position="72"/>
        <end position="334"/>
    </location>
</feature>
<dbReference type="PANTHER" id="PTHR30036">
    <property type="entry name" value="D-XYLOSE-BINDING PERIPLASMIC PROTEIN"/>
    <property type="match status" value="1"/>
</dbReference>
<dbReference type="InterPro" id="IPR050555">
    <property type="entry name" value="Bact_Solute-Bind_Prot2"/>
</dbReference>
<name>A0A3L8P2X5_9ACTN</name>
<evidence type="ECO:0000256" key="1">
    <source>
        <dbReference type="ARBA" id="ARBA00004196"/>
    </source>
</evidence>
<keyword evidence="2 4" id="KW-0732">Signal</keyword>
<gene>
    <name evidence="6" type="ORF">D9V37_12340</name>
</gene>
<organism evidence="6 7">
    <name type="scientific">Nocardioides mangrovicus</name>
    <dbReference type="NCBI Taxonomy" id="2478913"/>
    <lineage>
        <taxon>Bacteria</taxon>
        <taxon>Bacillati</taxon>
        <taxon>Actinomycetota</taxon>
        <taxon>Actinomycetes</taxon>
        <taxon>Propionibacteriales</taxon>
        <taxon>Nocardioidaceae</taxon>
        <taxon>Nocardioides</taxon>
    </lineage>
</organism>
<feature type="signal peptide" evidence="4">
    <location>
        <begin position="1"/>
        <end position="18"/>
    </location>
</feature>
<evidence type="ECO:0000256" key="3">
    <source>
        <dbReference type="SAM" id="MobiDB-lite"/>
    </source>
</evidence>
<evidence type="ECO:0000313" key="6">
    <source>
        <dbReference type="EMBL" id="RLV49322.1"/>
    </source>
</evidence>
<comment type="caution">
    <text evidence="6">The sequence shown here is derived from an EMBL/GenBank/DDBJ whole genome shotgun (WGS) entry which is preliminary data.</text>
</comment>